<dbReference type="Proteomes" id="UP000278143">
    <property type="component" value="Unassembled WGS sequence"/>
</dbReference>
<gene>
    <name evidence="1" type="ORF">SYNPS1DRAFT_18009</name>
</gene>
<organism evidence="1 2">
    <name type="scientific">Syncephalis pseudoplumigaleata</name>
    <dbReference type="NCBI Taxonomy" id="1712513"/>
    <lineage>
        <taxon>Eukaryota</taxon>
        <taxon>Fungi</taxon>
        <taxon>Fungi incertae sedis</taxon>
        <taxon>Zoopagomycota</taxon>
        <taxon>Zoopagomycotina</taxon>
        <taxon>Zoopagomycetes</taxon>
        <taxon>Zoopagales</taxon>
        <taxon>Piptocephalidaceae</taxon>
        <taxon>Syncephalis</taxon>
    </lineage>
</organism>
<evidence type="ECO:0000313" key="2">
    <source>
        <dbReference type="Proteomes" id="UP000278143"/>
    </source>
</evidence>
<proteinExistence type="predicted"/>
<dbReference type="EMBL" id="KZ990643">
    <property type="protein sequence ID" value="RKP23843.1"/>
    <property type="molecule type" value="Genomic_DNA"/>
</dbReference>
<name>A0A4P9YUX5_9FUNG</name>
<keyword evidence="2" id="KW-1185">Reference proteome</keyword>
<feature type="non-terminal residue" evidence="1">
    <location>
        <position position="209"/>
    </location>
</feature>
<dbReference type="AlphaFoldDB" id="A0A4P9YUX5"/>
<dbReference type="OrthoDB" id="420046at2759"/>
<sequence length="209" mass="23010">MITRNKHWRNIAAYHGSWLQLPTDMLEYLCQLNTSLLSPPKDIPRPAIDPIVLADLLYTRMLVDKASELVVEATQIPLPAHGGGGGGIGVHTRRKLLRCAVEKMATAYRIDEIAASVNAMQAAAGLDELVDRLVSSSPEDAHTNDAIYAHFFHEKIPSRQLAAYTSIAPLDELIRRNPDTPEYYRTRGTVLCAKGQHAAAVKDLSTAMQ</sequence>
<protein>
    <submittedName>
        <fullName evidence="1">Uncharacterized protein</fullName>
    </submittedName>
</protein>
<reference evidence="2" key="1">
    <citation type="journal article" date="2018" name="Nat. Microbiol.">
        <title>Leveraging single-cell genomics to expand the fungal tree of life.</title>
        <authorList>
            <person name="Ahrendt S.R."/>
            <person name="Quandt C.A."/>
            <person name="Ciobanu D."/>
            <person name="Clum A."/>
            <person name="Salamov A."/>
            <person name="Andreopoulos B."/>
            <person name="Cheng J.F."/>
            <person name="Woyke T."/>
            <person name="Pelin A."/>
            <person name="Henrissat B."/>
            <person name="Reynolds N.K."/>
            <person name="Benny G.L."/>
            <person name="Smith M.E."/>
            <person name="James T.Y."/>
            <person name="Grigoriev I.V."/>
        </authorList>
    </citation>
    <scope>NUCLEOTIDE SEQUENCE [LARGE SCALE GENOMIC DNA]</scope>
    <source>
        <strain evidence="2">Benny S71-1</strain>
    </source>
</reference>
<accession>A0A4P9YUX5</accession>
<evidence type="ECO:0000313" key="1">
    <source>
        <dbReference type="EMBL" id="RKP23843.1"/>
    </source>
</evidence>